<evidence type="ECO:0000313" key="2">
    <source>
        <dbReference type="Proteomes" id="UP000828390"/>
    </source>
</evidence>
<protein>
    <submittedName>
        <fullName evidence="1">Uncharacterized protein</fullName>
    </submittedName>
</protein>
<dbReference type="EMBL" id="JAIWYP010000007">
    <property type="protein sequence ID" value="KAH3802633.1"/>
    <property type="molecule type" value="Genomic_DNA"/>
</dbReference>
<proteinExistence type="predicted"/>
<gene>
    <name evidence="1" type="ORF">DPMN_156311</name>
</gene>
<dbReference type="Proteomes" id="UP000828390">
    <property type="component" value="Unassembled WGS sequence"/>
</dbReference>
<organism evidence="1 2">
    <name type="scientific">Dreissena polymorpha</name>
    <name type="common">Zebra mussel</name>
    <name type="synonym">Mytilus polymorpha</name>
    <dbReference type="NCBI Taxonomy" id="45954"/>
    <lineage>
        <taxon>Eukaryota</taxon>
        <taxon>Metazoa</taxon>
        <taxon>Spiralia</taxon>
        <taxon>Lophotrochozoa</taxon>
        <taxon>Mollusca</taxon>
        <taxon>Bivalvia</taxon>
        <taxon>Autobranchia</taxon>
        <taxon>Heteroconchia</taxon>
        <taxon>Euheterodonta</taxon>
        <taxon>Imparidentia</taxon>
        <taxon>Neoheterodontei</taxon>
        <taxon>Myida</taxon>
        <taxon>Dreissenoidea</taxon>
        <taxon>Dreissenidae</taxon>
        <taxon>Dreissena</taxon>
    </lineage>
</organism>
<comment type="caution">
    <text evidence="1">The sequence shown here is derived from an EMBL/GenBank/DDBJ whole genome shotgun (WGS) entry which is preliminary data.</text>
</comment>
<dbReference type="AlphaFoldDB" id="A0A9D4FSX7"/>
<name>A0A9D4FSX7_DREPO</name>
<keyword evidence="2" id="KW-1185">Reference proteome</keyword>
<sequence length="53" mass="6013">MHTVESVSRKNQEPYSPIINSNFNSNSDFDSDLDLQKTDSGFVFTNAFGNRLQ</sequence>
<evidence type="ECO:0000313" key="1">
    <source>
        <dbReference type="EMBL" id="KAH3802633.1"/>
    </source>
</evidence>
<accession>A0A9D4FSX7</accession>
<reference evidence="1" key="1">
    <citation type="journal article" date="2019" name="bioRxiv">
        <title>The Genome of the Zebra Mussel, Dreissena polymorpha: A Resource for Invasive Species Research.</title>
        <authorList>
            <person name="McCartney M.A."/>
            <person name="Auch B."/>
            <person name="Kono T."/>
            <person name="Mallez S."/>
            <person name="Zhang Y."/>
            <person name="Obille A."/>
            <person name="Becker A."/>
            <person name="Abrahante J.E."/>
            <person name="Garbe J."/>
            <person name="Badalamenti J.P."/>
            <person name="Herman A."/>
            <person name="Mangelson H."/>
            <person name="Liachko I."/>
            <person name="Sullivan S."/>
            <person name="Sone E.D."/>
            <person name="Koren S."/>
            <person name="Silverstein K.A.T."/>
            <person name="Beckman K.B."/>
            <person name="Gohl D.M."/>
        </authorList>
    </citation>
    <scope>NUCLEOTIDE SEQUENCE</scope>
    <source>
        <strain evidence="1">Duluth1</strain>
        <tissue evidence="1">Whole animal</tissue>
    </source>
</reference>
<reference evidence="1" key="2">
    <citation type="submission" date="2020-11" db="EMBL/GenBank/DDBJ databases">
        <authorList>
            <person name="McCartney M.A."/>
            <person name="Auch B."/>
            <person name="Kono T."/>
            <person name="Mallez S."/>
            <person name="Becker A."/>
            <person name="Gohl D.M."/>
            <person name="Silverstein K.A.T."/>
            <person name="Koren S."/>
            <person name="Bechman K.B."/>
            <person name="Herman A."/>
            <person name="Abrahante J.E."/>
            <person name="Garbe J."/>
        </authorList>
    </citation>
    <scope>NUCLEOTIDE SEQUENCE</scope>
    <source>
        <strain evidence="1">Duluth1</strain>
        <tissue evidence="1">Whole animal</tissue>
    </source>
</reference>